<dbReference type="AlphaFoldDB" id="A0A0R0BMM8"/>
<gene>
    <name evidence="1" type="ORF">ABB25_06990</name>
</gene>
<reference evidence="1 2" key="1">
    <citation type="submission" date="2015-05" db="EMBL/GenBank/DDBJ databases">
        <title>Genome sequencing and analysis of members of genus Stenotrophomonas.</title>
        <authorList>
            <person name="Patil P.P."/>
            <person name="Midha S."/>
            <person name="Patil P.B."/>
        </authorList>
    </citation>
    <scope>NUCLEOTIDE SEQUENCE [LARGE SCALE GENOMIC DNA]</scope>
    <source>
        <strain evidence="1 2">DSM 17805</strain>
    </source>
</reference>
<organism evidence="1 2">
    <name type="scientific">Stenotrophomonas koreensis</name>
    <dbReference type="NCBI Taxonomy" id="266128"/>
    <lineage>
        <taxon>Bacteria</taxon>
        <taxon>Pseudomonadati</taxon>
        <taxon>Pseudomonadota</taxon>
        <taxon>Gammaproteobacteria</taxon>
        <taxon>Lysobacterales</taxon>
        <taxon>Lysobacteraceae</taxon>
        <taxon>Stenotrophomonas</taxon>
    </lineage>
</organism>
<sequence length="124" mass="13845">MDEIVTILRKMTGDRGTRGIRTLHIEPINELGTFCPVFVGRAKRGEFTRSARCTLMYFGKSSGVGIALKIRGHMSAAEVIKPTSFQALIDKPCTKIVREVFPGMPFLCPGTYKLTASSWVFRKF</sequence>
<dbReference type="PATRIC" id="fig|266128.3.peg.270"/>
<dbReference type="STRING" id="266128.ABB25_06990"/>
<keyword evidence="2" id="KW-1185">Reference proteome</keyword>
<accession>A0A0R0BMM8</accession>
<comment type="caution">
    <text evidence="1">The sequence shown here is derived from an EMBL/GenBank/DDBJ whole genome shotgun (WGS) entry which is preliminary data.</text>
</comment>
<dbReference type="EMBL" id="LDJH01000011">
    <property type="protein sequence ID" value="KRG58384.1"/>
    <property type="molecule type" value="Genomic_DNA"/>
</dbReference>
<dbReference type="Proteomes" id="UP000051254">
    <property type="component" value="Unassembled WGS sequence"/>
</dbReference>
<evidence type="ECO:0000313" key="2">
    <source>
        <dbReference type="Proteomes" id="UP000051254"/>
    </source>
</evidence>
<name>A0A0R0BMM8_9GAMM</name>
<proteinExistence type="predicted"/>
<protein>
    <submittedName>
        <fullName evidence="1">Uncharacterized protein</fullName>
    </submittedName>
</protein>
<evidence type="ECO:0000313" key="1">
    <source>
        <dbReference type="EMBL" id="KRG58384.1"/>
    </source>
</evidence>